<feature type="domain" description="GDNF/GAS1" evidence="7">
    <location>
        <begin position="134"/>
        <end position="207"/>
    </location>
</feature>
<protein>
    <recommendedName>
        <fullName evidence="7">GDNF/GAS1 domain-containing protein</fullName>
    </recommendedName>
</protein>
<keyword evidence="5" id="KW-0325">Glycoprotein</keyword>
<evidence type="ECO:0000259" key="7">
    <source>
        <dbReference type="Pfam" id="PF02351"/>
    </source>
</evidence>
<dbReference type="GO" id="GO:0051726">
    <property type="term" value="P:regulation of cell cycle"/>
    <property type="evidence" value="ECO:0007669"/>
    <property type="project" value="InterPro"/>
</dbReference>
<sequence length="261" mass="29058">MKLWCTSLVSILLLQLVSGRRHPELNSSSSLLEEKPHRISCEAAHQLCMYREGCGVALQNYFWRCSGYLDGQNRLDYCPLACHETLIALTSTEQGKHMMDCKCSDEKCERQLRRAQICRPLVEEAIRKDSVVSCSLATLICQADTLCSRALGFYESNCKSIVHGKKCSERCNNSLSILMRQEMASKLQNCACDGSENYDCHTVRANIAHLCLHQLPTTPLPPPNMDTNEVFSAAATPTTLCWTIAAVVALGHLLSLVTRES</sequence>
<name>A0A8S1BXF5_9INSE</name>
<feature type="signal peptide" evidence="6">
    <location>
        <begin position="1"/>
        <end position="19"/>
    </location>
</feature>
<dbReference type="PANTHER" id="PTHR16840:SF3">
    <property type="entry name" value="GROWTH ARREST-SPECIFIC PROTEIN 1"/>
    <property type="match status" value="1"/>
</dbReference>
<dbReference type="Pfam" id="PF02351">
    <property type="entry name" value="GDNF"/>
    <property type="match status" value="1"/>
</dbReference>
<keyword evidence="3 6" id="KW-0732">Signal</keyword>
<evidence type="ECO:0000256" key="2">
    <source>
        <dbReference type="ARBA" id="ARBA00022475"/>
    </source>
</evidence>
<accession>A0A8S1BXF5</accession>
<gene>
    <name evidence="8" type="ORF">CLODIP_2_CD09300</name>
</gene>
<evidence type="ECO:0000256" key="5">
    <source>
        <dbReference type="ARBA" id="ARBA00023180"/>
    </source>
</evidence>
<organism evidence="8 9">
    <name type="scientific">Cloeon dipterum</name>
    <dbReference type="NCBI Taxonomy" id="197152"/>
    <lineage>
        <taxon>Eukaryota</taxon>
        <taxon>Metazoa</taxon>
        <taxon>Ecdysozoa</taxon>
        <taxon>Arthropoda</taxon>
        <taxon>Hexapoda</taxon>
        <taxon>Insecta</taxon>
        <taxon>Pterygota</taxon>
        <taxon>Palaeoptera</taxon>
        <taxon>Ephemeroptera</taxon>
        <taxon>Pisciforma</taxon>
        <taxon>Baetidae</taxon>
        <taxon>Cloeon</taxon>
    </lineage>
</organism>
<evidence type="ECO:0000256" key="1">
    <source>
        <dbReference type="ARBA" id="ARBA00004236"/>
    </source>
</evidence>
<dbReference type="AlphaFoldDB" id="A0A8S1BXF5"/>
<feature type="chain" id="PRO_5035794157" description="GDNF/GAS1 domain-containing protein" evidence="6">
    <location>
        <begin position="20"/>
        <end position="261"/>
    </location>
</feature>
<evidence type="ECO:0000256" key="3">
    <source>
        <dbReference type="ARBA" id="ARBA00022729"/>
    </source>
</evidence>
<keyword evidence="4" id="KW-0472">Membrane</keyword>
<dbReference type="OrthoDB" id="5950623at2759"/>
<comment type="subcellular location">
    <subcellularLocation>
        <location evidence="1">Cell membrane</location>
    </subcellularLocation>
</comment>
<evidence type="ECO:0000313" key="9">
    <source>
        <dbReference type="Proteomes" id="UP000494165"/>
    </source>
</evidence>
<evidence type="ECO:0000313" key="8">
    <source>
        <dbReference type="EMBL" id="CAB3364396.1"/>
    </source>
</evidence>
<dbReference type="Proteomes" id="UP000494165">
    <property type="component" value="Unassembled WGS sequence"/>
</dbReference>
<keyword evidence="2" id="KW-1003">Cell membrane</keyword>
<evidence type="ECO:0000256" key="4">
    <source>
        <dbReference type="ARBA" id="ARBA00023136"/>
    </source>
</evidence>
<dbReference type="EMBL" id="CADEPI010000016">
    <property type="protein sequence ID" value="CAB3364396.1"/>
    <property type="molecule type" value="Genomic_DNA"/>
</dbReference>
<proteinExistence type="predicted"/>
<dbReference type="GO" id="GO:0005886">
    <property type="term" value="C:plasma membrane"/>
    <property type="evidence" value="ECO:0007669"/>
    <property type="project" value="UniProtKB-SubCell"/>
</dbReference>
<evidence type="ECO:0000256" key="6">
    <source>
        <dbReference type="SAM" id="SignalP"/>
    </source>
</evidence>
<reference evidence="8 9" key="1">
    <citation type="submission" date="2020-04" db="EMBL/GenBank/DDBJ databases">
        <authorList>
            <person name="Alioto T."/>
            <person name="Alioto T."/>
            <person name="Gomez Garrido J."/>
        </authorList>
    </citation>
    <scope>NUCLEOTIDE SEQUENCE [LARGE SCALE GENOMIC DNA]</scope>
</reference>
<keyword evidence="9" id="KW-1185">Reference proteome</keyword>
<dbReference type="InterPro" id="IPR039596">
    <property type="entry name" value="GAS1"/>
</dbReference>
<dbReference type="PANTHER" id="PTHR16840">
    <property type="entry name" value="GROWTH ARREST-SPECIFIC PROTEIN 1"/>
    <property type="match status" value="1"/>
</dbReference>
<dbReference type="InterPro" id="IPR016017">
    <property type="entry name" value="GDNF/GAS1"/>
</dbReference>
<comment type="caution">
    <text evidence="8">The sequence shown here is derived from an EMBL/GenBank/DDBJ whole genome shotgun (WGS) entry which is preliminary data.</text>
</comment>